<dbReference type="EC" id="2.7.11.1" evidence="2"/>
<keyword evidence="6" id="KW-0418">Kinase</keyword>
<evidence type="ECO:0000256" key="10">
    <source>
        <dbReference type="SAM" id="MobiDB-lite"/>
    </source>
</evidence>
<keyword evidence="7" id="KW-0067">ATP-binding</keyword>
<comment type="catalytic activity">
    <reaction evidence="8">
        <text>L-threonyl-[protein] + ATP = O-phospho-L-threonyl-[protein] + ADP + H(+)</text>
        <dbReference type="Rhea" id="RHEA:46608"/>
        <dbReference type="Rhea" id="RHEA-COMP:11060"/>
        <dbReference type="Rhea" id="RHEA-COMP:11605"/>
        <dbReference type="ChEBI" id="CHEBI:15378"/>
        <dbReference type="ChEBI" id="CHEBI:30013"/>
        <dbReference type="ChEBI" id="CHEBI:30616"/>
        <dbReference type="ChEBI" id="CHEBI:61977"/>
        <dbReference type="ChEBI" id="CHEBI:456216"/>
        <dbReference type="EC" id="2.7.11.1"/>
    </reaction>
</comment>
<dbReference type="EMBL" id="SDEE01000001">
    <property type="protein sequence ID" value="RXW25779.1"/>
    <property type="molecule type" value="Genomic_DNA"/>
</dbReference>
<gene>
    <name evidence="12" type="ORF">EST38_g105</name>
</gene>
<dbReference type="FunFam" id="1.10.510.10:FF:000121">
    <property type="entry name" value="Serine/threonine-protein kinase nrc-2"/>
    <property type="match status" value="1"/>
</dbReference>
<dbReference type="Gene3D" id="3.30.200.20">
    <property type="entry name" value="Phosphorylase Kinase, domain 1"/>
    <property type="match status" value="1"/>
</dbReference>
<keyword evidence="3" id="KW-0723">Serine/threonine-protein kinase</keyword>
<evidence type="ECO:0000256" key="5">
    <source>
        <dbReference type="ARBA" id="ARBA00022741"/>
    </source>
</evidence>
<feature type="compositionally biased region" description="Polar residues" evidence="10">
    <location>
        <begin position="19"/>
        <end position="49"/>
    </location>
</feature>
<reference evidence="12 13" key="1">
    <citation type="submission" date="2019-01" db="EMBL/GenBank/DDBJ databases">
        <title>Draft genome sequence of Psathyrella aberdarensis IHI B618.</title>
        <authorList>
            <person name="Buettner E."/>
            <person name="Kellner H."/>
        </authorList>
    </citation>
    <scope>NUCLEOTIDE SEQUENCE [LARGE SCALE GENOMIC DNA]</scope>
    <source>
        <strain evidence="12 13">IHI B618</strain>
    </source>
</reference>
<comment type="caution">
    <text evidence="12">The sequence shown here is derived from an EMBL/GenBank/DDBJ whole genome shotgun (WGS) entry which is preliminary data.</text>
</comment>
<dbReference type="STRING" id="2316362.A0A4Q2DZD5"/>
<dbReference type="InterPro" id="IPR008271">
    <property type="entry name" value="Ser/Thr_kinase_AS"/>
</dbReference>
<evidence type="ECO:0000256" key="4">
    <source>
        <dbReference type="ARBA" id="ARBA00022679"/>
    </source>
</evidence>
<proteinExistence type="inferred from homology"/>
<evidence type="ECO:0000259" key="11">
    <source>
        <dbReference type="PROSITE" id="PS50011"/>
    </source>
</evidence>
<keyword evidence="4" id="KW-0808">Transferase</keyword>
<comment type="similarity">
    <text evidence="1">Belongs to the protein kinase superfamily. AGC Ser/Thr protein kinase family.</text>
</comment>
<keyword evidence="5" id="KW-0547">Nucleotide-binding</keyword>
<feature type="region of interest" description="Disordered" evidence="10">
    <location>
        <begin position="1"/>
        <end position="71"/>
    </location>
</feature>
<evidence type="ECO:0000256" key="7">
    <source>
        <dbReference type="ARBA" id="ARBA00022840"/>
    </source>
</evidence>
<feature type="compositionally biased region" description="Polar residues" evidence="10">
    <location>
        <begin position="94"/>
        <end position="111"/>
    </location>
</feature>
<evidence type="ECO:0000256" key="2">
    <source>
        <dbReference type="ARBA" id="ARBA00012513"/>
    </source>
</evidence>
<evidence type="ECO:0000313" key="13">
    <source>
        <dbReference type="Proteomes" id="UP000290288"/>
    </source>
</evidence>
<accession>A0A4Q2DZD5</accession>
<comment type="catalytic activity">
    <reaction evidence="9">
        <text>L-seryl-[protein] + ATP = O-phospho-L-seryl-[protein] + ADP + H(+)</text>
        <dbReference type="Rhea" id="RHEA:17989"/>
        <dbReference type="Rhea" id="RHEA-COMP:9863"/>
        <dbReference type="Rhea" id="RHEA-COMP:11604"/>
        <dbReference type="ChEBI" id="CHEBI:15378"/>
        <dbReference type="ChEBI" id="CHEBI:29999"/>
        <dbReference type="ChEBI" id="CHEBI:30616"/>
        <dbReference type="ChEBI" id="CHEBI:83421"/>
        <dbReference type="ChEBI" id="CHEBI:456216"/>
        <dbReference type="EC" id="2.7.11.1"/>
    </reaction>
</comment>
<evidence type="ECO:0000256" key="6">
    <source>
        <dbReference type="ARBA" id="ARBA00022777"/>
    </source>
</evidence>
<protein>
    <recommendedName>
        <fullName evidence="2">non-specific serine/threonine protein kinase</fullName>
        <ecNumber evidence="2">2.7.11.1</ecNumber>
    </recommendedName>
</protein>
<keyword evidence="13" id="KW-1185">Reference proteome</keyword>
<dbReference type="InterPro" id="IPR000719">
    <property type="entry name" value="Prot_kinase_dom"/>
</dbReference>
<dbReference type="InterPro" id="IPR011009">
    <property type="entry name" value="Kinase-like_dom_sf"/>
</dbReference>
<dbReference type="CDD" id="cd05574">
    <property type="entry name" value="STKc_phototropin_like"/>
    <property type="match status" value="1"/>
</dbReference>
<dbReference type="OrthoDB" id="432483at2759"/>
<dbReference type="SUPFAM" id="SSF56112">
    <property type="entry name" value="Protein kinase-like (PK-like)"/>
    <property type="match status" value="1"/>
</dbReference>
<evidence type="ECO:0000256" key="8">
    <source>
        <dbReference type="ARBA" id="ARBA00047899"/>
    </source>
</evidence>
<evidence type="ECO:0000256" key="3">
    <source>
        <dbReference type="ARBA" id="ARBA00022527"/>
    </source>
</evidence>
<dbReference type="PROSITE" id="PS50011">
    <property type="entry name" value="PROTEIN_KINASE_DOM"/>
    <property type="match status" value="1"/>
</dbReference>
<evidence type="ECO:0000256" key="9">
    <source>
        <dbReference type="ARBA" id="ARBA00048679"/>
    </source>
</evidence>
<dbReference type="Gene3D" id="1.10.510.10">
    <property type="entry name" value="Transferase(Phosphotransferase) domain 1"/>
    <property type="match status" value="1"/>
</dbReference>
<dbReference type="Pfam" id="PF00069">
    <property type="entry name" value="Pkinase"/>
    <property type="match status" value="1"/>
</dbReference>
<dbReference type="GO" id="GO:0004674">
    <property type="term" value="F:protein serine/threonine kinase activity"/>
    <property type="evidence" value="ECO:0007669"/>
    <property type="project" value="UniProtKB-KW"/>
</dbReference>
<dbReference type="SMART" id="SM00220">
    <property type="entry name" value="S_TKc"/>
    <property type="match status" value="1"/>
</dbReference>
<sequence length="531" mass="58993">MSYNSARTPGSAKPKPHVSSHTSFHTPPTPSRSRTNNPLSPKSVGSSASRFLRRVASAPNAKGLFNLGPKSTTKNGFLAPVESFPPIPSISSSLEQGNDSLDTISSESSRGYGNPQRRISPPKTAPLPRDRERLKSAPALPDRSIAFRRTYSSNSIKVRQVEVGPSSFLKIKMLGKGDVGRVYLVREKKTNKLYAMKVLSKKEMIERKKIKRALTEQEILATANHPFIVTLYHSFQSEGYLYFCMEYCMGGEFFRALQTRPGKCLPEDGSRFYAAEVVAALEYLHLMGFIYRDLKPENILLHQSGHIMLSDFDLAKQSAEFASMPSMVHSEHNGVPLVDTMSCTANFRTNSFVGTEEYIAPEVIAAQGHTAAVDWWTLGILIYEMIFATTPFKGQERNETFANIRYQPVTFRDSPKISSAGKDCIARLLDKNERTRLGSRSGASEVKQHKWFSKINWGLLRNTRPPIVPSPSNGQEAAHFRHMKESHSLHFDLEEQPGESLAAGAVADDGQLAEDLFGAFSSVTLHYDGDP</sequence>
<organism evidence="12 13">
    <name type="scientific">Candolleomyces aberdarensis</name>
    <dbReference type="NCBI Taxonomy" id="2316362"/>
    <lineage>
        <taxon>Eukaryota</taxon>
        <taxon>Fungi</taxon>
        <taxon>Dikarya</taxon>
        <taxon>Basidiomycota</taxon>
        <taxon>Agaricomycotina</taxon>
        <taxon>Agaricomycetes</taxon>
        <taxon>Agaricomycetidae</taxon>
        <taxon>Agaricales</taxon>
        <taxon>Agaricineae</taxon>
        <taxon>Psathyrellaceae</taxon>
        <taxon>Candolleomyces</taxon>
    </lineage>
</organism>
<dbReference type="FunFam" id="3.30.200.20:FF:001236">
    <property type="entry name" value="AGC/RSK protein kinase"/>
    <property type="match status" value="1"/>
</dbReference>
<dbReference type="PROSITE" id="PS00108">
    <property type="entry name" value="PROTEIN_KINASE_ST"/>
    <property type="match status" value="1"/>
</dbReference>
<feature type="region of interest" description="Disordered" evidence="10">
    <location>
        <begin position="88"/>
        <end position="139"/>
    </location>
</feature>
<name>A0A4Q2DZD5_9AGAR</name>
<dbReference type="GO" id="GO:0005524">
    <property type="term" value="F:ATP binding"/>
    <property type="evidence" value="ECO:0007669"/>
    <property type="project" value="UniProtKB-KW"/>
</dbReference>
<feature type="domain" description="Protein kinase" evidence="11">
    <location>
        <begin position="168"/>
        <end position="452"/>
    </location>
</feature>
<dbReference type="AlphaFoldDB" id="A0A4Q2DZD5"/>
<dbReference type="Proteomes" id="UP000290288">
    <property type="component" value="Unassembled WGS sequence"/>
</dbReference>
<dbReference type="PANTHER" id="PTHR45637">
    <property type="entry name" value="FLIPPASE KINASE 1-RELATED"/>
    <property type="match status" value="1"/>
</dbReference>
<evidence type="ECO:0000313" key="12">
    <source>
        <dbReference type="EMBL" id="RXW25779.1"/>
    </source>
</evidence>
<evidence type="ECO:0000256" key="1">
    <source>
        <dbReference type="ARBA" id="ARBA00009903"/>
    </source>
</evidence>